<evidence type="ECO:0000256" key="1">
    <source>
        <dbReference type="SAM" id="MobiDB-lite"/>
    </source>
</evidence>
<accession>A0ABQ8SLE0</accession>
<proteinExistence type="predicted"/>
<sequence length="146" mass="15654">MRLLSYSSWNLSYLLYPDGTWAAGWLLVGRLECVGGLQDPGALAMVGGSGHHVAGCPAGWPMESPPLPPSGEEEEEEEPPNGNGSSSGGLAGTVFRLHFLGSVEVDEEGGRKRRKRLKKHMVEEAVTKIKVASDSARLIKISNGRK</sequence>
<dbReference type="Proteomes" id="UP001148838">
    <property type="component" value="Unassembled WGS sequence"/>
</dbReference>
<reference evidence="2 3" key="1">
    <citation type="journal article" date="2022" name="Allergy">
        <title>Genome assembly and annotation of Periplaneta americana reveal a comprehensive cockroach allergen profile.</title>
        <authorList>
            <person name="Wang L."/>
            <person name="Xiong Q."/>
            <person name="Saelim N."/>
            <person name="Wang L."/>
            <person name="Nong W."/>
            <person name="Wan A.T."/>
            <person name="Shi M."/>
            <person name="Liu X."/>
            <person name="Cao Q."/>
            <person name="Hui J.H.L."/>
            <person name="Sookrung N."/>
            <person name="Leung T.F."/>
            <person name="Tungtrongchitr A."/>
            <person name="Tsui S.K.W."/>
        </authorList>
    </citation>
    <scope>NUCLEOTIDE SEQUENCE [LARGE SCALE GENOMIC DNA]</scope>
    <source>
        <strain evidence="2">PWHHKU_190912</strain>
    </source>
</reference>
<feature type="region of interest" description="Disordered" evidence="1">
    <location>
        <begin position="56"/>
        <end position="91"/>
    </location>
</feature>
<evidence type="ECO:0000313" key="3">
    <source>
        <dbReference type="Proteomes" id="UP001148838"/>
    </source>
</evidence>
<protein>
    <submittedName>
        <fullName evidence="2">Uncharacterized protein</fullName>
    </submittedName>
</protein>
<organism evidence="2 3">
    <name type="scientific">Periplaneta americana</name>
    <name type="common">American cockroach</name>
    <name type="synonym">Blatta americana</name>
    <dbReference type="NCBI Taxonomy" id="6978"/>
    <lineage>
        <taxon>Eukaryota</taxon>
        <taxon>Metazoa</taxon>
        <taxon>Ecdysozoa</taxon>
        <taxon>Arthropoda</taxon>
        <taxon>Hexapoda</taxon>
        <taxon>Insecta</taxon>
        <taxon>Pterygota</taxon>
        <taxon>Neoptera</taxon>
        <taxon>Polyneoptera</taxon>
        <taxon>Dictyoptera</taxon>
        <taxon>Blattodea</taxon>
        <taxon>Blattoidea</taxon>
        <taxon>Blattidae</taxon>
        <taxon>Blattinae</taxon>
        <taxon>Periplaneta</taxon>
    </lineage>
</organism>
<evidence type="ECO:0000313" key="2">
    <source>
        <dbReference type="EMBL" id="KAJ4434537.1"/>
    </source>
</evidence>
<name>A0ABQ8SLE0_PERAM</name>
<gene>
    <name evidence="2" type="ORF">ANN_23099</name>
</gene>
<dbReference type="InterPro" id="IPR011993">
    <property type="entry name" value="PH-like_dom_sf"/>
</dbReference>
<dbReference type="Gene3D" id="2.30.29.30">
    <property type="entry name" value="Pleckstrin-homology domain (PH domain)/Phosphotyrosine-binding domain (PTB)"/>
    <property type="match status" value="1"/>
</dbReference>
<dbReference type="EMBL" id="JAJSOF020000025">
    <property type="protein sequence ID" value="KAJ4434537.1"/>
    <property type="molecule type" value="Genomic_DNA"/>
</dbReference>
<comment type="caution">
    <text evidence="2">The sequence shown here is derived from an EMBL/GenBank/DDBJ whole genome shotgun (WGS) entry which is preliminary data.</text>
</comment>
<keyword evidence="3" id="KW-1185">Reference proteome</keyword>